<organism evidence="2 3">
    <name type="scientific">Tetracentron sinense</name>
    <name type="common">Spur-leaf</name>
    <dbReference type="NCBI Taxonomy" id="13715"/>
    <lineage>
        <taxon>Eukaryota</taxon>
        <taxon>Viridiplantae</taxon>
        <taxon>Streptophyta</taxon>
        <taxon>Embryophyta</taxon>
        <taxon>Tracheophyta</taxon>
        <taxon>Spermatophyta</taxon>
        <taxon>Magnoliopsida</taxon>
        <taxon>Trochodendrales</taxon>
        <taxon>Trochodendraceae</taxon>
        <taxon>Tetracentron</taxon>
    </lineage>
</organism>
<name>A0A835DQW6_TETSI</name>
<evidence type="ECO:0000256" key="1">
    <source>
        <dbReference type="SAM" id="Phobius"/>
    </source>
</evidence>
<proteinExistence type="predicted"/>
<dbReference type="AlphaFoldDB" id="A0A835DQW6"/>
<dbReference type="EMBL" id="JABCRI010000003">
    <property type="protein sequence ID" value="KAF8409624.1"/>
    <property type="molecule type" value="Genomic_DNA"/>
</dbReference>
<protein>
    <submittedName>
        <fullName evidence="2">Uncharacterized protein</fullName>
    </submittedName>
</protein>
<evidence type="ECO:0000313" key="2">
    <source>
        <dbReference type="EMBL" id="KAF8409624.1"/>
    </source>
</evidence>
<keyword evidence="1" id="KW-0812">Transmembrane</keyword>
<reference evidence="2 3" key="1">
    <citation type="submission" date="2020-04" db="EMBL/GenBank/DDBJ databases">
        <title>Plant Genome Project.</title>
        <authorList>
            <person name="Zhang R.-G."/>
        </authorList>
    </citation>
    <scope>NUCLEOTIDE SEQUENCE [LARGE SCALE GENOMIC DNA]</scope>
    <source>
        <strain evidence="2">YNK0</strain>
        <tissue evidence="2">Leaf</tissue>
    </source>
</reference>
<gene>
    <name evidence="2" type="ORF">HHK36_005702</name>
</gene>
<dbReference type="Proteomes" id="UP000655225">
    <property type="component" value="Unassembled WGS sequence"/>
</dbReference>
<accession>A0A835DQW6</accession>
<comment type="caution">
    <text evidence="2">The sequence shown here is derived from an EMBL/GenBank/DDBJ whole genome shotgun (WGS) entry which is preliminary data.</text>
</comment>
<keyword evidence="1" id="KW-1133">Transmembrane helix</keyword>
<keyword evidence="3" id="KW-1185">Reference proteome</keyword>
<feature type="transmembrane region" description="Helical" evidence="1">
    <location>
        <begin position="44"/>
        <end position="66"/>
    </location>
</feature>
<keyword evidence="1" id="KW-0472">Membrane</keyword>
<sequence>MDVATLIRWFILATHGTVGRYSFGFLTVEEKLLFRYKKQKHFILQFYVIISLVKWKMIYSFILIWYDKIEEAWMRFFREYPLLVFF</sequence>
<evidence type="ECO:0000313" key="3">
    <source>
        <dbReference type="Proteomes" id="UP000655225"/>
    </source>
</evidence>